<evidence type="ECO:0008006" key="4">
    <source>
        <dbReference type="Google" id="ProtNLM"/>
    </source>
</evidence>
<feature type="transmembrane region" description="Helical" evidence="1">
    <location>
        <begin position="45"/>
        <end position="63"/>
    </location>
</feature>
<comment type="caution">
    <text evidence="2">The sequence shown here is derived from an EMBL/GenBank/DDBJ whole genome shotgun (WGS) entry which is preliminary data.</text>
</comment>
<proteinExistence type="predicted"/>
<dbReference type="Proteomes" id="UP001549184">
    <property type="component" value="Unassembled WGS sequence"/>
</dbReference>
<evidence type="ECO:0000256" key="1">
    <source>
        <dbReference type="SAM" id="Phobius"/>
    </source>
</evidence>
<evidence type="ECO:0000313" key="3">
    <source>
        <dbReference type="Proteomes" id="UP001549184"/>
    </source>
</evidence>
<accession>A0ABV2JP71</accession>
<gene>
    <name evidence="2" type="ORF">ABIC75_000324</name>
</gene>
<dbReference type="EMBL" id="JBEPMU010000001">
    <property type="protein sequence ID" value="MET3650622.1"/>
    <property type="molecule type" value="Genomic_DNA"/>
</dbReference>
<keyword evidence="3" id="KW-1185">Reference proteome</keyword>
<keyword evidence="1" id="KW-0472">Membrane</keyword>
<evidence type="ECO:0000313" key="2">
    <source>
        <dbReference type="EMBL" id="MET3650622.1"/>
    </source>
</evidence>
<feature type="transmembrane region" description="Helical" evidence="1">
    <location>
        <begin position="75"/>
        <end position="101"/>
    </location>
</feature>
<keyword evidence="1" id="KW-1133">Transmembrane helix</keyword>
<name>A0ABV2JP71_9GAMM</name>
<reference evidence="2 3" key="1">
    <citation type="submission" date="2024-06" db="EMBL/GenBank/DDBJ databases">
        <title>Sorghum-associated microbial communities from plants grown in Nebraska, USA.</title>
        <authorList>
            <person name="Schachtman D."/>
        </authorList>
    </citation>
    <scope>NUCLEOTIDE SEQUENCE [LARGE SCALE GENOMIC DNA]</scope>
    <source>
        <strain evidence="2 3">1073</strain>
    </source>
</reference>
<organism evidence="2 3">
    <name type="scientific">Dyella japonica</name>
    <dbReference type="NCBI Taxonomy" id="231455"/>
    <lineage>
        <taxon>Bacteria</taxon>
        <taxon>Pseudomonadati</taxon>
        <taxon>Pseudomonadota</taxon>
        <taxon>Gammaproteobacteria</taxon>
        <taxon>Lysobacterales</taxon>
        <taxon>Rhodanobacteraceae</taxon>
        <taxon>Dyella</taxon>
    </lineage>
</organism>
<sequence length="130" mass="14106">MTTAHKVLFARILERGAAIEITQWTGRTYLACAGVLATTSLALSAPWMIGVAIAFCGCGYFVAFKLSRMAAMIGLLLSAACFALFSGIWPLALVILVFSLVEWMAIRGAEAIFKLRGRFAQSRTVRTPEN</sequence>
<keyword evidence="1" id="KW-0812">Transmembrane</keyword>
<dbReference type="RefSeq" id="WP_354012117.1">
    <property type="nucleotide sequence ID" value="NZ_JBEPMU010000001.1"/>
</dbReference>
<protein>
    <recommendedName>
        <fullName evidence="4">DUF4233 domain-containing protein</fullName>
    </recommendedName>
</protein>